<dbReference type="PRINTS" id="PR00081">
    <property type="entry name" value="GDHRDH"/>
</dbReference>
<dbReference type="InterPro" id="IPR051122">
    <property type="entry name" value="SDR_DHRS6-like"/>
</dbReference>
<reference evidence="3 4" key="1">
    <citation type="journal article" date="2015" name="Genome Announc.">
        <title>Expanding the biotechnology potential of lactobacilli through comparative genomics of 213 strains and associated genera.</title>
        <authorList>
            <person name="Sun Z."/>
            <person name="Harris H.M."/>
            <person name="McCann A."/>
            <person name="Guo C."/>
            <person name="Argimon S."/>
            <person name="Zhang W."/>
            <person name="Yang X."/>
            <person name="Jeffery I.B."/>
            <person name="Cooney J.C."/>
            <person name="Kagawa T.F."/>
            <person name="Liu W."/>
            <person name="Song Y."/>
            <person name="Salvetti E."/>
            <person name="Wrobel A."/>
            <person name="Rasinkangas P."/>
            <person name="Parkhill J."/>
            <person name="Rea M.C."/>
            <person name="O'Sullivan O."/>
            <person name="Ritari J."/>
            <person name="Douillard F.P."/>
            <person name="Paul Ross R."/>
            <person name="Yang R."/>
            <person name="Briner A.E."/>
            <person name="Felis G.E."/>
            <person name="de Vos W.M."/>
            <person name="Barrangou R."/>
            <person name="Klaenhammer T.R."/>
            <person name="Caufield P.W."/>
            <person name="Cui Y."/>
            <person name="Zhang H."/>
            <person name="O'Toole P.W."/>
        </authorList>
    </citation>
    <scope>NUCLEOTIDE SEQUENCE [LARGE SCALE GENOMIC DNA]</scope>
    <source>
        <strain evidence="3 4">DSM 14857</strain>
    </source>
</reference>
<organism evidence="3 4">
    <name type="scientific">Companilactobacillus versmoldensis DSM 14857 = KCTC 3814</name>
    <dbReference type="NCBI Taxonomy" id="1423815"/>
    <lineage>
        <taxon>Bacteria</taxon>
        <taxon>Bacillati</taxon>
        <taxon>Bacillota</taxon>
        <taxon>Bacilli</taxon>
        <taxon>Lactobacillales</taxon>
        <taxon>Lactobacillaceae</taxon>
        <taxon>Companilactobacillus</taxon>
    </lineage>
</organism>
<dbReference type="OrthoDB" id="9806974at2"/>
<proteinExistence type="inferred from homology"/>
<dbReference type="Pfam" id="PF13561">
    <property type="entry name" value="adh_short_C2"/>
    <property type="match status" value="1"/>
</dbReference>
<dbReference type="PATRIC" id="fig|1423815.3.peg.2231"/>
<evidence type="ECO:0000256" key="2">
    <source>
        <dbReference type="ARBA" id="ARBA00023002"/>
    </source>
</evidence>
<gene>
    <name evidence="3" type="ORF">FC27_GL002175</name>
</gene>
<dbReference type="PANTHER" id="PTHR43477">
    <property type="entry name" value="DIHYDROANTICAPSIN 7-DEHYDROGENASE"/>
    <property type="match status" value="1"/>
</dbReference>
<name>A0A0R1SCZ5_9LACO</name>
<accession>A0A0R1SCZ5</accession>
<dbReference type="AlphaFoldDB" id="A0A0R1SCZ5"/>
<dbReference type="Proteomes" id="UP000051647">
    <property type="component" value="Unassembled WGS sequence"/>
</dbReference>
<keyword evidence="2" id="KW-0560">Oxidoreductase</keyword>
<dbReference type="InterPro" id="IPR002347">
    <property type="entry name" value="SDR_fam"/>
</dbReference>
<comment type="similarity">
    <text evidence="1">Belongs to the short-chain dehydrogenases/reductases (SDR) family.</text>
</comment>
<comment type="caution">
    <text evidence="3">The sequence shown here is derived from an EMBL/GenBank/DDBJ whole genome shotgun (WGS) entry which is preliminary data.</text>
</comment>
<dbReference type="RefSeq" id="WP_010625170.1">
    <property type="nucleotide sequence ID" value="NZ_AZFA01000008.1"/>
</dbReference>
<evidence type="ECO:0000313" key="3">
    <source>
        <dbReference type="EMBL" id="KRL67055.1"/>
    </source>
</evidence>
<dbReference type="SUPFAM" id="SSF51735">
    <property type="entry name" value="NAD(P)-binding Rossmann-fold domains"/>
    <property type="match status" value="1"/>
</dbReference>
<sequence>MTLENKRILIVGGTSGFGREVARQTEHAGANVTVIGHNKTRTKQFQKDHKNIQAKSIDAHGKAALEKYFDSTSNFDHIVSTLGGAMSGGFLNTDISLIRKTIEDKFFTDLQLAQIAAKHLNQHGSLIFTSGSGGSPSNASGAIVGNQAINLMVQGLAVEMAPEFRVNAVSPSWTPTGLWRDVPEPEMMQQVTDFSKNVPLRRVAKLSEVASGYLYLMENEFITGQIINIDGGIDLY</sequence>
<dbReference type="eggNOG" id="COG1028">
    <property type="taxonomic scope" value="Bacteria"/>
</dbReference>
<dbReference type="STRING" id="1423815.FC27_GL002175"/>
<dbReference type="PANTHER" id="PTHR43477:SF1">
    <property type="entry name" value="DIHYDROANTICAPSIN 7-DEHYDROGENASE"/>
    <property type="match status" value="1"/>
</dbReference>
<evidence type="ECO:0000313" key="4">
    <source>
        <dbReference type="Proteomes" id="UP000051647"/>
    </source>
</evidence>
<dbReference type="GO" id="GO:0016491">
    <property type="term" value="F:oxidoreductase activity"/>
    <property type="evidence" value="ECO:0007669"/>
    <property type="project" value="UniProtKB-KW"/>
</dbReference>
<dbReference type="EMBL" id="AZFA01000008">
    <property type="protein sequence ID" value="KRL67055.1"/>
    <property type="molecule type" value="Genomic_DNA"/>
</dbReference>
<dbReference type="InterPro" id="IPR036291">
    <property type="entry name" value="NAD(P)-bd_dom_sf"/>
</dbReference>
<dbReference type="Gene3D" id="3.40.50.720">
    <property type="entry name" value="NAD(P)-binding Rossmann-like Domain"/>
    <property type="match status" value="1"/>
</dbReference>
<evidence type="ECO:0000256" key="1">
    <source>
        <dbReference type="ARBA" id="ARBA00006484"/>
    </source>
</evidence>
<keyword evidence="4" id="KW-1185">Reference proteome</keyword>
<protein>
    <submittedName>
        <fullName evidence="3">Short-chain alcohol dehydrogenase</fullName>
    </submittedName>
</protein>